<feature type="region of interest" description="Disordered" evidence="1">
    <location>
        <begin position="101"/>
        <end position="126"/>
    </location>
</feature>
<dbReference type="EMBL" id="JBHUCM010000070">
    <property type="protein sequence ID" value="MFD1547018.1"/>
    <property type="molecule type" value="Genomic_DNA"/>
</dbReference>
<comment type="caution">
    <text evidence="2">The sequence shown here is derived from an EMBL/GenBank/DDBJ whole genome shotgun (WGS) entry which is preliminary data.</text>
</comment>
<evidence type="ECO:0000313" key="2">
    <source>
        <dbReference type="EMBL" id="MFD1547018.1"/>
    </source>
</evidence>
<evidence type="ECO:0000256" key="1">
    <source>
        <dbReference type="SAM" id="MobiDB-lite"/>
    </source>
</evidence>
<gene>
    <name evidence="2" type="ORF">ACFSJ0_58970</name>
</gene>
<feature type="compositionally biased region" description="Low complexity" evidence="1">
    <location>
        <begin position="109"/>
        <end position="118"/>
    </location>
</feature>
<sequence>MTRRSYTSAGAQQSSDGSKPSFELDGVEFEAEGTISTMDLAEFARLATTGVDSGSAKGIAILADVYLSLLGEKTYERFREHCRKHGTDGGVLVEILGGMISEAADRPTSRPSDSSDGPPNDPGMQTVVSFKRATVEQKPKEPESPVVSYG</sequence>
<dbReference type="Proteomes" id="UP001597097">
    <property type="component" value="Unassembled WGS sequence"/>
</dbReference>
<evidence type="ECO:0008006" key="4">
    <source>
        <dbReference type="Google" id="ProtNLM"/>
    </source>
</evidence>
<reference evidence="3" key="1">
    <citation type="journal article" date="2019" name="Int. J. Syst. Evol. Microbiol.">
        <title>The Global Catalogue of Microorganisms (GCM) 10K type strain sequencing project: providing services to taxonomists for standard genome sequencing and annotation.</title>
        <authorList>
            <consortium name="The Broad Institute Genomics Platform"/>
            <consortium name="The Broad Institute Genome Sequencing Center for Infectious Disease"/>
            <person name="Wu L."/>
            <person name="Ma J."/>
        </authorList>
    </citation>
    <scope>NUCLEOTIDE SEQUENCE [LARGE SCALE GENOMIC DNA]</scope>
    <source>
        <strain evidence="3">CGMCC 1.15399</strain>
    </source>
</reference>
<organism evidence="2 3">
    <name type="scientific">Nonomuraea guangzhouensis</name>
    <dbReference type="NCBI Taxonomy" id="1291555"/>
    <lineage>
        <taxon>Bacteria</taxon>
        <taxon>Bacillati</taxon>
        <taxon>Actinomycetota</taxon>
        <taxon>Actinomycetes</taxon>
        <taxon>Streptosporangiales</taxon>
        <taxon>Streptosporangiaceae</taxon>
        <taxon>Nonomuraea</taxon>
    </lineage>
</organism>
<proteinExistence type="predicted"/>
<accession>A0ABW4GXG1</accession>
<evidence type="ECO:0000313" key="3">
    <source>
        <dbReference type="Proteomes" id="UP001597097"/>
    </source>
</evidence>
<feature type="region of interest" description="Disordered" evidence="1">
    <location>
        <begin position="1"/>
        <end position="23"/>
    </location>
</feature>
<dbReference type="RefSeq" id="WP_219536575.1">
    <property type="nucleotide sequence ID" value="NZ_JAHKRM010000031.1"/>
</dbReference>
<feature type="compositionally biased region" description="Polar residues" evidence="1">
    <location>
        <begin position="1"/>
        <end position="18"/>
    </location>
</feature>
<keyword evidence="3" id="KW-1185">Reference proteome</keyword>
<protein>
    <recommendedName>
        <fullName evidence="4">Tail assembly chaperone</fullName>
    </recommendedName>
</protein>
<name>A0ABW4GXG1_9ACTN</name>